<name>A0A521AD09_9SPHI</name>
<protein>
    <submittedName>
        <fullName evidence="3">Poly-gamma-glutamate synthesis protein (Capsule biosynthesis protein)</fullName>
    </submittedName>
</protein>
<evidence type="ECO:0000259" key="2">
    <source>
        <dbReference type="SMART" id="SM00854"/>
    </source>
</evidence>
<gene>
    <name evidence="3" type="ORF">SAMN06265350_10161</name>
</gene>
<dbReference type="AlphaFoldDB" id="A0A521AD09"/>
<dbReference type="PANTHER" id="PTHR33393:SF11">
    <property type="entry name" value="POLYGLUTAMINE SYNTHESIS ACCESSORY PROTEIN RV0574C-RELATED"/>
    <property type="match status" value="1"/>
</dbReference>
<dbReference type="PANTHER" id="PTHR33393">
    <property type="entry name" value="POLYGLUTAMINE SYNTHESIS ACCESSORY PROTEIN RV0574C-RELATED"/>
    <property type="match status" value="1"/>
</dbReference>
<reference evidence="3 4" key="1">
    <citation type="submission" date="2017-05" db="EMBL/GenBank/DDBJ databases">
        <authorList>
            <person name="Varghese N."/>
            <person name="Submissions S."/>
        </authorList>
    </citation>
    <scope>NUCLEOTIDE SEQUENCE [LARGE SCALE GENOMIC DNA]</scope>
    <source>
        <strain evidence="3 4">DSM 21342</strain>
    </source>
</reference>
<dbReference type="InterPro" id="IPR029052">
    <property type="entry name" value="Metallo-depent_PP-like"/>
</dbReference>
<evidence type="ECO:0000313" key="4">
    <source>
        <dbReference type="Proteomes" id="UP000315971"/>
    </source>
</evidence>
<dbReference type="RefSeq" id="WP_142600496.1">
    <property type="nucleotide sequence ID" value="NZ_FXSZ01000001.1"/>
</dbReference>
<dbReference type="Proteomes" id="UP000315971">
    <property type="component" value="Unassembled WGS sequence"/>
</dbReference>
<comment type="similarity">
    <text evidence="1">Belongs to the CapA family.</text>
</comment>
<dbReference type="InterPro" id="IPR052169">
    <property type="entry name" value="CW_Biosynth-Accessory"/>
</dbReference>
<dbReference type="SUPFAM" id="SSF56300">
    <property type="entry name" value="Metallo-dependent phosphatases"/>
    <property type="match status" value="1"/>
</dbReference>
<dbReference type="EMBL" id="FXSZ01000001">
    <property type="protein sequence ID" value="SMO32658.1"/>
    <property type="molecule type" value="Genomic_DNA"/>
</dbReference>
<sequence length="327" mass="36287">MANSFDTTNSLVTIGFGGDVMMGGLVNEKIAQAGHSYPWGNALPLFKSNDLNIVNLEAPLTTYKKEQTRKAINFKADPSRIQTLMDAGINVVNIANDHILDFHEEGLMDTIEHLRKSGIEHVGAGADAEMAAAPVILTRKDVTIGILGFTDNEPYWAAIKRPGTNYINIGDIRTVQWAIKPIRDQVDVLIVTIHWGDKMVGKPLAEFVDFAHQIIDAGADIIHGHGNHTFQGIEVYNGKVIMYDTGDLIDDYNVDPELRNDHSLFVTCEIDKTGVKKLKLTPLLIQEMQANLAKNEDYDWAISRIQELSAPFNTFITKEGEVHLNHS</sequence>
<dbReference type="SMART" id="SM00854">
    <property type="entry name" value="PGA_cap"/>
    <property type="match status" value="1"/>
</dbReference>
<proteinExistence type="inferred from homology"/>
<dbReference type="CDD" id="cd07381">
    <property type="entry name" value="MPP_CapA"/>
    <property type="match status" value="1"/>
</dbReference>
<keyword evidence="4" id="KW-1185">Reference proteome</keyword>
<dbReference type="InterPro" id="IPR019079">
    <property type="entry name" value="Capsule_synth_CapA"/>
</dbReference>
<dbReference type="OrthoDB" id="9810906at2"/>
<dbReference type="Pfam" id="PF09587">
    <property type="entry name" value="PGA_cap"/>
    <property type="match status" value="1"/>
</dbReference>
<accession>A0A521AD09</accession>
<organism evidence="3 4">
    <name type="scientific">Solitalea koreensis</name>
    <dbReference type="NCBI Taxonomy" id="543615"/>
    <lineage>
        <taxon>Bacteria</taxon>
        <taxon>Pseudomonadati</taxon>
        <taxon>Bacteroidota</taxon>
        <taxon>Sphingobacteriia</taxon>
        <taxon>Sphingobacteriales</taxon>
        <taxon>Sphingobacteriaceae</taxon>
        <taxon>Solitalea</taxon>
    </lineage>
</organism>
<dbReference type="Gene3D" id="3.60.21.10">
    <property type="match status" value="1"/>
</dbReference>
<feature type="domain" description="Capsule synthesis protein CapA" evidence="2">
    <location>
        <begin position="13"/>
        <end position="252"/>
    </location>
</feature>
<evidence type="ECO:0000256" key="1">
    <source>
        <dbReference type="ARBA" id="ARBA00005662"/>
    </source>
</evidence>
<evidence type="ECO:0000313" key="3">
    <source>
        <dbReference type="EMBL" id="SMO32658.1"/>
    </source>
</evidence>